<dbReference type="AlphaFoldDB" id="A0A3P3VTR6"/>
<keyword evidence="9 14" id="KW-0326">Glycosidase</keyword>
<dbReference type="Proteomes" id="UP000274391">
    <property type="component" value="Unassembled WGS sequence"/>
</dbReference>
<gene>
    <name evidence="20" type="primary">treZ</name>
    <name evidence="20" type="ORF">EG850_10065</name>
</gene>
<dbReference type="PIRSF" id="PIRSF006337">
    <property type="entry name" value="Trehalose_TreZ"/>
    <property type="match status" value="1"/>
</dbReference>
<evidence type="ECO:0000256" key="18">
    <source>
        <dbReference type="SAM" id="MobiDB-lite"/>
    </source>
</evidence>
<dbReference type="GO" id="GO:0005737">
    <property type="term" value="C:cytoplasm"/>
    <property type="evidence" value="ECO:0007669"/>
    <property type="project" value="UniProtKB-SubCell"/>
</dbReference>
<evidence type="ECO:0000313" key="21">
    <source>
        <dbReference type="Proteomes" id="UP000274391"/>
    </source>
</evidence>
<proteinExistence type="inferred from homology"/>
<feature type="binding site" evidence="16">
    <location>
        <begin position="316"/>
        <end position="320"/>
    </location>
    <ligand>
        <name>substrate</name>
    </ligand>
</feature>
<evidence type="ECO:0000256" key="4">
    <source>
        <dbReference type="ARBA" id="ARBA00012268"/>
    </source>
</evidence>
<dbReference type="Gene3D" id="1.10.10.760">
    <property type="entry name" value="E-set domains of sugar-utilizing enzymes"/>
    <property type="match status" value="1"/>
</dbReference>
<comment type="pathway">
    <text evidence="2 14">Glycan biosynthesis; trehalose biosynthesis.</text>
</comment>
<comment type="caution">
    <text evidence="20">The sequence shown here is derived from an EMBL/GenBank/DDBJ whole genome shotgun (WGS) entry which is preliminary data.</text>
</comment>
<reference evidence="20 21" key="1">
    <citation type="submission" date="2018-11" db="EMBL/GenBank/DDBJ databases">
        <title>YIM 102482-1 draft genome.</title>
        <authorList>
            <person name="Li G."/>
            <person name="Jiang Y."/>
        </authorList>
    </citation>
    <scope>NUCLEOTIDE SEQUENCE [LARGE SCALE GENOMIC DNA]</scope>
    <source>
        <strain evidence="20 21">YIM 102482-1</strain>
    </source>
</reference>
<evidence type="ECO:0000256" key="14">
    <source>
        <dbReference type="PIRNR" id="PIRNR006337"/>
    </source>
</evidence>
<dbReference type="InterPro" id="IPR044901">
    <property type="entry name" value="Trehalose_TreZ_E-set_sf"/>
</dbReference>
<evidence type="ECO:0000256" key="16">
    <source>
        <dbReference type="PIRSR" id="PIRSR006337-2"/>
    </source>
</evidence>
<dbReference type="SUPFAM" id="SSF81296">
    <property type="entry name" value="E set domains"/>
    <property type="match status" value="1"/>
</dbReference>
<dbReference type="PANTHER" id="PTHR43651:SF11">
    <property type="entry name" value="MALTO-OLIGOSYLTREHALOSE TREHALOHYDROLASE"/>
    <property type="match status" value="1"/>
</dbReference>
<comment type="similarity">
    <text evidence="3 14">Belongs to the glycosyl hydrolase 13 family.</text>
</comment>
<sequence>MRDSRFDIWAPRASRMRVLIDGETYDMVRTDESWWQPVGLAPLDPEAPLGEHDYGYLIDNDDTPRPDPRSRRQPAGVHGLSRTFDASSYQWHDDAWTGRQLAGGIIYELHVGTFTVDGTLDAAIDKLDHLVDLGVDFVELMPVNAFNGDHGWGYDGVYWYAVHEPYGGPLAYQRFVDACHQRGLGVIQDVVYNHLGPSGNYLGMYGPYLSGQHTTAWGDAVNLDGFDSDQVRRYLIDNALMWVTDFHVDGLRLDAVHALVDTAATHILEQLANEIDAASAHLRRPLSLIAESDLNAPRTIATRDAGGYGLTAQWSDDFHHAAHVCLTGEDDGYYEDFAESRGGFSALEKVLTKGFYHDGSVSTFRRRHHGRPLSANTRAWRLVVSTQNHDQIGNRARGDRLSESLSPEQLAVGATLLMCSPFTPMLFMGEEWGALTPFQFFSSHPEPELAQATSEGRIAEFARMGWDATEVPNPQDPDTYRRSMLDWMELDRPERSGLLDVYRRLIRLRHAHPELSSPWLRDVTVTADAAQRTFSFWRGDLQVVLNFSDAVREVALDVDVRWTKYREQPELLFATCDDVAVEGELATMPPHSAAVFGPQAP</sequence>
<evidence type="ECO:0000256" key="15">
    <source>
        <dbReference type="PIRSR" id="PIRSR006337-1"/>
    </source>
</evidence>
<evidence type="ECO:0000256" key="7">
    <source>
        <dbReference type="ARBA" id="ARBA00022801"/>
    </source>
</evidence>
<dbReference type="EMBL" id="RQVS01000012">
    <property type="protein sequence ID" value="RRJ86060.1"/>
    <property type="molecule type" value="Genomic_DNA"/>
</dbReference>
<evidence type="ECO:0000256" key="6">
    <source>
        <dbReference type="ARBA" id="ARBA00022490"/>
    </source>
</evidence>
<evidence type="ECO:0000256" key="5">
    <source>
        <dbReference type="ARBA" id="ARBA00015938"/>
    </source>
</evidence>
<feature type="site" description="Transition state stabilizer" evidence="17">
    <location>
        <position position="390"/>
    </location>
</feature>
<dbReference type="CDD" id="cd02853">
    <property type="entry name" value="E_set_MTHase_like_N"/>
    <property type="match status" value="1"/>
</dbReference>
<dbReference type="CDD" id="cd11325">
    <property type="entry name" value="AmyAc_GTHase"/>
    <property type="match status" value="1"/>
</dbReference>
<dbReference type="GO" id="GO:0033942">
    <property type="term" value="F:4-alpha-D-(1-&gt;4)-alpha-D-glucanotrehalose trehalohydrolase activity"/>
    <property type="evidence" value="ECO:0007669"/>
    <property type="project" value="UniProtKB-EC"/>
</dbReference>
<accession>A0A3P3VTR6</accession>
<dbReference type="InterPro" id="IPR022567">
    <property type="entry name" value="DUF3459"/>
</dbReference>
<feature type="region of interest" description="Disordered" evidence="18">
    <location>
        <begin position="55"/>
        <end position="78"/>
    </location>
</feature>
<comment type="subcellular location">
    <subcellularLocation>
        <location evidence="1 15">Cytoplasm</location>
    </subcellularLocation>
</comment>
<evidence type="ECO:0000256" key="11">
    <source>
        <dbReference type="ARBA" id="ARBA00033284"/>
    </source>
</evidence>
<keyword evidence="21" id="KW-1185">Reference proteome</keyword>
<keyword evidence="8" id="KW-0119">Carbohydrate metabolism</keyword>
<evidence type="ECO:0000256" key="8">
    <source>
        <dbReference type="ARBA" id="ARBA00023277"/>
    </source>
</evidence>
<evidence type="ECO:0000256" key="3">
    <source>
        <dbReference type="ARBA" id="ARBA00008061"/>
    </source>
</evidence>
<keyword evidence="6" id="KW-0963">Cytoplasm</keyword>
<dbReference type="Gene3D" id="2.60.40.10">
    <property type="entry name" value="Immunoglobulins"/>
    <property type="match status" value="1"/>
</dbReference>
<dbReference type="SUPFAM" id="SSF51445">
    <property type="entry name" value="(Trans)glycosidases"/>
    <property type="match status" value="1"/>
</dbReference>
<dbReference type="InterPro" id="IPR017853">
    <property type="entry name" value="GH"/>
</dbReference>
<dbReference type="RefSeq" id="WP_124973070.1">
    <property type="nucleotide sequence ID" value="NZ_RQVS01000012.1"/>
</dbReference>
<comment type="catalytic activity">
    <reaction evidence="12 14">
        <text>hydrolysis of (1-&gt;4)-alpha-D-glucosidic linkage in 4-alpha-D-[(1-&gt;4)-alpha-D-glucanosyl]n trehalose to yield trehalose and (1-&gt;4)-alpha-D-glucan.</text>
        <dbReference type="EC" id="3.2.1.141"/>
    </reaction>
</comment>
<dbReference type="GO" id="GO:0005992">
    <property type="term" value="P:trehalose biosynthetic process"/>
    <property type="evidence" value="ECO:0007669"/>
    <property type="project" value="UniProtKB-UniRule"/>
</dbReference>
<evidence type="ECO:0000256" key="1">
    <source>
        <dbReference type="ARBA" id="ARBA00004496"/>
    </source>
</evidence>
<protein>
    <recommendedName>
        <fullName evidence="5 13">Malto-oligosyltrehalose trehalohydrolase</fullName>
        <shortName evidence="14">MTHase</shortName>
        <ecNumber evidence="4 13">3.2.1.141</ecNumber>
    </recommendedName>
    <alternativeName>
        <fullName evidence="11 14">4-alpha-D-((1-&gt;4)-alpha-D-glucano)trehalose trehalohydrolase</fullName>
    </alternativeName>
    <alternativeName>
        <fullName evidence="10 14">Maltooligosyl trehalose trehalohydrolase</fullName>
    </alternativeName>
</protein>
<organism evidence="20 21">
    <name type="scientific">Gulosibacter macacae</name>
    <dbReference type="NCBI Taxonomy" id="2488791"/>
    <lineage>
        <taxon>Bacteria</taxon>
        <taxon>Bacillati</taxon>
        <taxon>Actinomycetota</taxon>
        <taxon>Actinomycetes</taxon>
        <taxon>Micrococcales</taxon>
        <taxon>Microbacteriaceae</taxon>
        <taxon>Gulosibacter</taxon>
    </lineage>
</organism>
<dbReference type="InterPro" id="IPR012768">
    <property type="entry name" value="Trehalose_TreZ"/>
</dbReference>
<dbReference type="InterPro" id="IPR014756">
    <property type="entry name" value="Ig_E-set"/>
</dbReference>
<feature type="active site" description="Nucleophile" evidence="15">
    <location>
        <position position="254"/>
    </location>
</feature>
<dbReference type="PANTHER" id="PTHR43651">
    <property type="entry name" value="1,4-ALPHA-GLUCAN-BRANCHING ENZYME"/>
    <property type="match status" value="1"/>
</dbReference>
<evidence type="ECO:0000256" key="17">
    <source>
        <dbReference type="PIRSR" id="PIRSR006337-3"/>
    </source>
</evidence>
<evidence type="ECO:0000313" key="20">
    <source>
        <dbReference type="EMBL" id="RRJ86060.1"/>
    </source>
</evidence>
<feature type="domain" description="Glycosyl hydrolase family 13 catalytic" evidence="19">
    <location>
        <begin position="108"/>
        <end position="457"/>
    </location>
</feature>
<dbReference type="Gene3D" id="3.20.20.80">
    <property type="entry name" value="Glycosidases"/>
    <property type="match status" value="1"/>
</dbReference>
<evidence type="ECO:0000259" key="19">
    <source>
        <dbReference type="SMART" id="SM00642"/>
    </source>
</evidence>
<dbReference type="InterPro" id="IPR006047">
    <property type="entry name" value="GH13_cat_dom"/>
</dbReference>
<evidence type="ECO:0000256" key="13">
    <source>
        <dbReference type="NCBIfam" id="TIGR02402"/>
    </source>
</evidence>
<dbReference type="InterPro" id="IPR013783">
    <property type="entry name" value="Ig-like_fold"/>
</dbReference>
<feature type="active site" description="Proton donor" evidence="15">
    <location>
        <position position="291"/>
    </location>
</feature>
<dbReference type="UniPathway" id="UPA00299"/>
<evidence type="ECO:0000256" key="9">
    <source>
        <dbReference type="ARBA" id="ARBA00023295"/>
    </source>
</evidence>
<keyword evidence="7 14" id="KW-0378">Hydrolase</keyword>
<dbReference type="Pfam" id="PF11941">
    <property type="entry name" value="DUF3459"/>
    <property type="match status" value="1"/>
</dbReference>
<dbReference type="NCBIfam" id="TIGR02402">
    <property type="entry name" value="trehalose_TreZ"/>
    <property type="match status" value="1"/>
</dbReference>
<evidence type="ECO:0000256" key="10">
    <source>
        <dbReference type="ARBA" id="ARBA00032057"/>
    </source>
</evidence>
<feature type="binding site" evidence="16">
    <location>
        <begin position="389"/>
        <end position="394"/>
    </location>
    <ligand>
        <name>substrate</name>
    </ligand>
</feature>
<dbReference type="Pfam" id="PF00128">
    <property type="entry name" value="Alpha-amylase"/>
    <property type="match status" value="1"/>
</dbReference>
<dbReference type="OrthoDB" id="9800174at2"/>
<dbReference type="EC" id="3.2.1.141" evidence="4 13"/>
<evidence type="ECO:0000256" key="2">
    <source>
        <dbReference type="ARBA" id="ARBA00005199"/>
    </source>
</evidence>
<evidence type="ECO:0000256" key="12">
    <source>
        <dbReference type="ARBA" id="ARBA00034013"/>
    </source>
</evidence>
<feature type="binding site" evidence="16">
    <location>
        <begin position="252"/>
        <end position="257"/>
    </location>
    <ligand>
        <name>substrate</name>
    </ligand>
</feature>
<dbReference type="SMART" id="SM00642">
    <property type="entry name" value="Aamy"/>
    <property type="match status" value="1"/>
</dbReference>
<name>A0A3P3VTR6_9MICO</name>